<dbReference type="EMBL" id="CM031818">
    <property type="protein sequence ID" value="KAG6638367.1"/>
    <property type="molecule type" value="Genomic_DNA"/>
</dbReference>
<keyword evidence="2" id="KW-1185">Reference proteome</keyword>
<gene>
    <name evidence="1" type="ORF">CIPAW_10G030400</name>
</gene>
<proteinExistence type="predicted"/>
<dbReference type="AlphaFoldDB" id="A0A8T1PBJ7"/>
<dbReference type="Proteomes" id="UP000811609">
    <property type="component" value="Chromosome 10"/>
</dbReference>
<evidence type="ECO:0000313" key="2">
    <source>
        <dbReference type="Proteomes" id="UP000811609"/>
    </source>
</evidence>
<accession>A0A8T1PBJ7</accession>
<sequence>MRRLPTAGGQTTLTNRLPPALDLDLERGAPIKRNPAKKTRFVPRFRRIGRKYLDGSSVVVRATSLGMMTSNYQFQQSYNYHYQSFITPLISLTNKDITPIWDRWTSIHQEKNRTSLIHYVSLITRFLFFPFGNQTQAAQGKWVKSCQIEDGSHPHSSQHHLNR</sequence>
<comment type="caution">
    <text evidence="1">The sequence shown here is derived from an EMBL/GenBank/DDBJ whole genome shotgun (WGS) entry which is preliminary data.</text>
</comment>
<evidence type="ECO:0000313" key="1">
    <source>
        <dbReference type="EMBL" id="KAG6638367.1"/>
    </source>
</evidence>
<reference evidence="1" key="1">
    <citation type="submission" date="2020-12" db="EMBL/GenBank/DDBJ databases">
        <title>WGS assembly of Carya illinoinensis cv. Pawnee.</title>
        <authorList>
            <person name="Platts A."/>
            <person name="Shu S."/>
            <person name="Wright S."/>
            <person name="Barry K."/>
            <person name="Edger P."/>
            <person name="Pires J.C."/>
            <person name="Schmutz J."/>
        </authorList>
    </citation>
    <scope>NUCLEOTIDE SEQUENCE</scope>
    <source>
        <tissue evidence="1">Leaf</tissue>
    </source>
</reference>
<organism evidence="1 2">
    <name type="scientific">Carya illinoinensis</name>
    <name type="common">Pecan</name>
    <dbReference type="NCBI Taxonomy" id="32201"/>
    <lineage>
        <taxon>Eukaryota</taxon>
        <taxon>Viridiplantae</taxon>
        <taxon>Streptophyta</taxon>
        <taxon>Embryophyta</taxon>
        <taxon>Tracheophyta</taxon>
        <taxon>Spermatophyta</taxon>
        <taxon>Magnoliopsida</taxon>
        <taxon>eudicotyledons</taxon>
        <taxon>Gunneridae</taxon>
        <taxon>Pentapetalae</taxon>
        <taxon>rosids</taxon>
        <taxon>fabids</taxon>
        <taxon>Fagales</taxon>
        <taxon>Juglandaceae</taxon>
        <taxon>Carya</taxon>
    </lineage>
</organism>
<name>A0A8T1PBJ7_CARIL</name>
<protein>
    <submittedName>
        <fullName evidence="1">Uncharacterized protein</fullName>
    </submittedName>
</protein>